<dbReference type="EMBL" id="JNVM01000036">
    <property type="protein sequence ID" value="KEQ22514.1"/>
    <property type="molecule type" value="Genomic_DNA"/>
</dbReference>
<dbReference type="Proteomes" id="UP000028123">
    <property type="component" value="Unassembled WGS sequence"/>
</dbReference>
<protein>
    <submittedName>
        <fullName evidence="1">Uncharacterized protein</fullName>
    </submittedName>
</protein>
<proteinExistence type="predicted"/>
<accession>A0A081NVP1</accession>
<comment type="caution">
    <text evidence="1">The sequence shown here is derived from an EMBL/GenBank/DDBJ whole genome shotgun (WGS) entry which is preliminary data.</text>
</comment>
<reference evidence="1 2" key="1">
    <citation type="submission" date="2014-06" db="EMBL/GenBank/DDBJ databases">
        <title>Draft genome sequence of Paenibacillus sp. MSt1.</title>
        <authorList>
            <person name="Aw Y.K."/>
            <person name="Ong K.S."/>
            <person name="Gan H.M."/>
            <person name="Lee S.M."/>
        </authorList>
    </citation>
    <scope>NUCLEOTIDE SEQUENCE [LARGE SCALE GENOMIC DNA]</scope>
    <source>
        <strain evidence="1 2">MSt1</strain>
    </source>
</reference>
<dbReference type="GO" id="GO:0003676">
    <property type="term" value="F:nucleic acid binding"/>
    <property type="evidence" value="ECO:0007669"/>
    <property type="project" value="InterPro"/>
</dbReference>
<dbReference type="RefSeq" id="WP_036691021.1">
    <property type="nucleotide sequence ID" value="NZ_JNVM01000036.1"/>
</dbReference>
<gene>
    <name evidence="1" type="ORF">ET33_22765</name>
</gene>
<dbReference type="eggNOG" id="COG2801">
    <property type="taxonomic scope" value="Bacteria"/>
</dbReference>
<sequence length="234" mass="26939">MKPLHIHKKFIDACKEKNIPLTQYPFNTDRLGIRSLYRYLRKLNLKYFSKASSRHGYDAEQKSRRSGIGEQNHPVTRTPFQRVQFDAHRIDGVFAIELVTPDGDIATRCVIGKAISLNKEYSASDVMTCIRNAIMPYLPITLAIDGLSSNENFPELEWAVFDVICFDNAKSHLGNLVKDRLRSNNLPKDRKDVLEQAIKTNEALDRARQLVREEKDKQSGSMEDFLSKYRTITF</sequence>
<organism evidence="1 2">
    <name type="scientific">Paenibacillus tyrfis</name>
    <dbReference type="NCBI Taxonomy" id="1501230"/>
    <lineage>
        <taxon>Bacteria</taxon>
        <taxon>Bacillati</taxon>
        <taxon>Bacillota</taxon>
        <taxon>Bacilli</taxon>
        <taxon>Bacillales</taxon>
        <taxon>Paenibacillaceae</taxon>
        <taxon>Paenibacillus</taxon>
    </lineage>
</organism>
<dbReference type="InterPro" id="IPR036397">
    <property type="entry name" value="RNaseH_sf"/>
</dbReference>
<evidence type="ECO:0000313" key="1">
    <source>
        <dbReference type="EMBL" id="KEQ22514.1"/>
    </source>
</evidence>
<dbReference type="Gene3D" id="3.30.420.10">
    <property type="entry name" value="Ribonuclease H-like superfamily/Ribonuclease H"/>
    <property type="match status" value="1"/>
</dbReference>
<dbReference type="AlphaFoldDB" id="A0A081NVP1"/>
<dbReference type="OrthoDB" id="8736397at2"/>
<name>A0A081NVP1_9BACL</name>
<keyword evidence="2" id="KW-1185">Reference proteome</keyword>
<evidence type="ECO:0000313" key="2">
    <source>
        <dbReference type="Proteomes" id="UP000028123"/>
    </source>
</evidence>